<accession>A0A5C3KV41</accession>
<proteinExistence type="predicted"/>
<keyword evidence="3" id="KW-1185">Reference proteome</keyword>
<reference evidence="2 3" key="1">
    <citation type="journal article" date="2019" name="Nat. Ecol. Evol.">
        <title>Megaphylogeny resolves global patterns of mushroom evolution.</title>
        <authorList>
            <person name="Varga T."/>
            <person name="Krizsan K."/>
            <person name="Foldi C."/>
            <person name="Dima B."/>
            <person name="Sanchez-Garcia M."/>
            <person name="Sanchez-Ramirez S."/>
            <person name="Szollosi G.J."/>
            <person name="Szarkandi J.G."/>
            <person name="Papp V."/>
            <person name="Albert L."/>
            <person name="Andreopoulos W."/>
            <person name="Angelini C."/>
            <person name="Antonin V."/>
            <person name="Barry K.W."/>
            <person name="Bougher N.L."/>
            <person name="Buchanan P."/>
            <person name="Buyck B."/>
            <person name="Bense V."/>
            <person name="Catcheside P."/>
            <person name="Chovatia M."/>
            <person name="Cooper J."/>
            <person name="Damon W."/>
            <person name="Desjardin D."/>
            <person name="Finy P."/>
            <person name="Geml J."/>
            <person name="Haridas S."/>
            <person name="Hughes K."/>
            <person name="Justo A."/>
            <person name="Karasinski D."/>
            <person name="Kautmanova I."/>
            <person name="Kiss B."/>
            <person name="Kocsube S."/>
            <person name="Kotiranta H."/>
            <person name="LaButti K.M."/>
            <person name="Lechner B.E."/>
            <person name="Liimatainen K."/>
            <person name="Lipzen A."/>
            <person name="Lukacs Z."/>
            <person name="Mihaltcheva S."/>
            <person name="Morgado L.N."/>
            <person name="Niskanen T."/>
            <person name="Noordeloos M.E."/>
            <person name="Ohm R.A."/>
            <person name="Ortiz-Santana B."/>
            <person name="Ovrebo C."/>
            <person name="Racz N."/>
            <person name="Riley R."/>
            <person name="Savchenko A."/>
            <person name="Shiryaev A."/>
            <person name="Soop K."/>
            <person name="Spirin V."/>
            <person name="Szebenyi C."/>
            <person name="Tomsovsky M."/>
            <person name="Tulloss R.E."/>
            <person name="Uehling J."/>
            <person name="Grigoriev I.V."/>
            <person name="Vagvolgyi C."/>
            <person name="Papp T."/>
            <person name="Martin F.M."/>
            <person name="Miettinen O."/>
            <person name="Hibbett D.S."/>
            <person name="Nagy L.G."/>
        </authorList>
    </citation>
    <scope>NUCLEOTIDE SEQUENCE [LARGE SCALE GENOMIC DNA]</scope>
    <source>
        <strain evidence="2 3">CBS 121175</strain>
    </source>
</reference>
<evidence type="ECO:0000313" key="3">
    <source>
        <dbReference type="Proteomes" id="UP000307440"/>
    </source>
</evidence>
<evidence type="ECO:0000256" key="1">
    <source>
        <dbReference type="SAM" id="MobiDB-lite"/>
    </source>
</evidence>
<protein>
    <submittedName>
        <fullName evidence="2">Uncharacterized protein</fullName>
    </submittedName>
</protein>
<dbReference type="AlphaFoldDB" id="A0A5C3KV41"/>
<gene>
    <name evidence="2" type="ORF">FA15DRAFT_669924</name>
</gene>
<feature type="region of interest" description="Disordered" evidence="1">
    <location>
        <begin position="44"/>
        <end position="70"/>
    </location>
</feature>
<evidence type="ECO:0000313" key="2">
    <source>
        <dbReference type="EMBL" id="TFK24070.1"/>
    </source>
</evidence>
<name>A0A5C3KV41_COPMA</name>
<feature type="compositionally biased region" description="Low complexity" evidence="1">
    <location>
        <begin position="49"/>
        <end position="64"/>
    </location>
</feature>
<dbReference type="Proteomes" id="UP000307440">
    <property type="component" value="Unassembled WGS sequence"/>
</dbReference>
<dbReference type="EMBL" id="ML210207">
    <property type="protein sequence ID" value="TFK24070.1"/>
    <property type="molecule type" value="Genomic_DNA"/>
</dbReference>
<sequence length="109" mass="11125">MMATVRSVVTLGVVSVVLGLVGGWEVGLVQGAGVVLDLGGEEAGSQQFPSVVPVTTSTSGTSTPTPRPPRSPCIPCIPPICKPGFHSDCICRCVPDAVKRLDGLGNLKV</sequence>
<organism evidence="2 3">
    <name type="scientific">Coprinopsis marcescibilis</name>
    <name type="common">Agaric fungus</name>
    <name type="synonym">Psathyrella marcescibilis</name>
    <dbReference type="NCBI Taxonomy" id="230819"/>
    <lineage>
        <taxon>Eukaryota</taxon>
        <taxon>Fungi</taxon>
        <taxon>Dikarya</taxon>
        <taxon>Basidiomycota</taxon>
        <taxon>Agaricomycotina</taxon>
        <taxon>Agaricomycetes</taxon>
        <taxon>Agaricomycetidae</taxon>
        <taxon>Agaricales</taxon>
        <taxon>Agaricineae</taxon>
        <taxon>Psathyrellaceae</taxon>
        <taxon>Coprinopsis</taxon>
    </lineage>
</organism>